<gene>
    <name evidence="1" type="ORF">HG15A2_26820</name>
</gene>
<name>A0A517MWW6_9BACT</name>
<accession>A0A517MWW6</accession>
<dbReference type="EMBL" id="CP036263">
    <property type="protein sequence ID" value="QDS99359.1"/>
    <property type="molecule type" value="Genomic_DNA"/>
</dbReference>
<dbReference type="KEGG" id="amob:HG15A2_26820"/>
<dbReference type="AlphaFoldDB" id="A0A517MWW6"/>
<keyword evidence="2" id="KW-1185">Reference proteome</keyword>
<evidence type="ECO:0000313" key="1">
    <source>
        <dbReference type="EMBL" id="QDS99359.1"/>
    </source>
</evidence>
<evidence type="ECO:0000313" key="2">
    <source>
        <dbReference type="Proteomes" id="UP000319852"/>
    </source>
</evidence>
<proteinExistence type="predicted"/>
<evidence type="ECO:0008006" key="3">
    <source>
        <dbReference type="Google" id="ProtNLM"/>
    </source>
</evidence>
<dbReference type="Proteomes" id="UP000319852">
    <property type="component" value="Chromosome"/>
</dbReference>
<organism evidence="1 2">
    <name type="scientific">Adhaeretor mobilis</name>
    <dbReference type="NCBI Taxonomy" id="1930276"/>
    <lineage>
        <taxon>Bacteria</taxon>
        <taxon>Pseudomonadati</taxon>
        <taxon>Planctomycetota</taxon>
        <taxon>Planctomycetia</taxon>
        <taxon>Pirellulales</taxon>
        <taxon>Lacipirellulaceae</taxon>
        <taxon>Adhaeretor</taxon>
    </lineage>
</organism>
<reference evidence="1 2" key="1">
    <citation type="submission" date="2019-02" db="EMBL/GenBank/DDBJ databases">
        <title>Deep-cultivation of Planctomycetes and their phenomic and genomic characterization uncovers novel biology.</title>
        <authorList>
            <person name="Wiegand S."/>
            <person name="Jogler M."/>
            <person name="Boedeker C."/>
            <person name="Pinto D."/>
            <person name="Vollmers J."/>
            <person name="Rivas-Marin E."/>
            <person name="Kohn T."/>
            <person name="Peeters S.H."/>
            <person name="Heuer A."/>
            <person name="Rast P."/>
            <person name="Oberbeckmann S."/>
            <person name="Bunk B."/>
            <person name="Jeske O."/>
            <person name="Meyerdierks A."/>
            <person name="Storesund J.E."/>
            <person name="Kallscheuer N."/>
            <person name="Luecker S."/>
            <person name="Lage O.M."/>
            <person name="Pohl T."/>
            <person name="Merkel B.J."/>
            <person name="Hornburger P."/>
            <person name="Mueller R.-W."/>
            <person name="Bruemmer F."/>
            <person name="Labrenz M."/>
            <person name="Spormann A.M."/>
            <person name="Op den Camp H."/>
            <person name="Overmann J."/>
            <person name="Amann R."/>
            <person name="Jetten M.S.M."/>
            <person name="Mascher T."/>
            <person name="Medema M.H."/>
            <person name="Devos D.P."/>
            <person name="Kaster A.-K."/>
            <person name="Ovreas L."/>
            <person name="Rohde M."/>
            <person name="Galperin M.Y."/>
            <person name="Jogler C."/>
        </authorList>
    </citation>
    <scope>NUCLEOTIDE SEQUENCE [LARGE SCALE GENOMIC DNA]</scope>
    <source>
        <strain evidence="1 2">HG15A2</strain>
    </source>
</reference>
<sequence>MVAATALVTGTLVPALAFMRDAMSVSREAHMRSLLSNFAVMKLEEQTSVAMRNWTNLTDNGNLGAYGHSELGYELTQSDAPADGGIAGQLMSISVTIFDDSDASGTPGATEIQITFRTKISKLLSYENEEL</sequence>
<protein>
    <recommendedName>
        <fullName evidence="3">Type II secretion system protein</fullName>
    </recommendedName>
</protein>